<dbReference type="EMBL" id="CP003364">
    <property type="protein sequence ID" value="AGA28972.1"/>
    <property type="molecule type" value="Genomic_DNA"/>
</dbReference>
<evidence type="ECO:0000313" key="1">
    <source>
        <dbReference type="EMBL" id="AGA28972.1"/>
    </source>
</evidence>
<sequence>MTAVFCQNAADRKAETWADQLEPFEKVEFVISDAAKGIAAAVVEVTQARHDAPTTAALEHGLDVFHTTREAQRILAQHWRRAEAAWEKAETAASKVAQAKRQGIDARGAAQTARAAWRPALASFEPVERLEAAWNRAHAALELFGLDGRLNDRGRAQAEIVAALRDLGGDDWSKVRNFLNDPRSLAFLDRMHRRLERAEPRRQWREAMAWRWWLRHRRPRPADPRTALVQAVARDGELDEEERASYARVAAVLSDTFRASSAVECMNSVLRMQQSRHRRMTQPMLDLKRLYWNSRPFRSGPRKDVSPYQALGLKLPTYDFWELLHTNPTPQLTQQLSTQGNTE</sequence>
<keyword evidence="2" id="KW-1185">Reference proteome</keyword>
<proteinExistence type="predicted"/>
<dbReference type="STRING" id="886293.Sinac_4810"/>
<dbReference type="Proteomes" id="UP000010798">
    <property type="component" value="Chromosome"/>
</dbReference>
<protein>
    <submittedName>
        <fullName evidence="1">Uncharacterized protein</fullName>
    </submittedName>
</protein>
<name>L0DI93_SINAD</name>
<organism evidence="1 2">
    <name type="scientific">Singulisphaera acidiphila (strain ATCC BAA-1392 / DSM 18658 / VKM B-2454 / MOB10)</name>
    <dbReference type="NCBI Taxonomy" id="886293"/>
    <lineage>
        <taxon>Bacteria</taxon>
        <taxon>Pseudomonadati</taxon>
        <taxon>Planctomycetota</taxon>
        <taxon>Planctomycetia</taxon>
        <taxon>Isosphaerales</taxon>
        <taxon>Isosphaeraceae</taxon>
        <taxon>Singulisphaera</taxon>
    </lineage>
</organism>
<dbReference type="KEGG" id="saci:Sinac_4810"/>
<accession>L0DI93</accession>
<dbReference type="HOGENOM" id="CLU_808664_0_0_0"/>
<dbReference type="RefSeq" id="WP_015248082.1">
    <property type="nucleotide sequence ID" value="NC_019892.1"/>
</dbReference>
<reference evidence="1 2" key="1">
    <citation type="submission" date="2012-02" db="EMBL/GenBank/DDBJ databases">
        <title>Complete sequence of chromosome of Singulisphaera acidiphila DSM 18658.</title>
        <authorList>
            <consortium name="US DOE Joint Genome Institute (JGI-PGF)"/>
            <person name="Lucas S."/>
            <person name="Copeland A."/>
            <person name="Lapidus A."/>
            <person name="Glavina del Rio T."/>
            <person name="Dalin E."/>
            <person name="Tice H."/>
            <person name="Bruce D."/>
            <person name="Goodwin L."/>
            <person name="Pitluck S."/>
            <person name="Peters L."/>
            <person name="Ovchinnikova G."/>
            <person name="Chertkov O."/>
            <person name="Kyrpides N."/>
            <person name="Mavromatis K."/>
            <person name="Ivanova N."/>
            <person name="Brettin T."/>
            <person name="Detter J.C."/>
            <person name="Han C."/>
            <person name="Larimer F."/>
            <person name="Land M."/>
            <person name="Hauser L."/>
            <person name="Markowitz V."/>
            <person name="Cheng J.-F."/>
            <person name="Hugenholtz P."/>
            <person name="Woyke T."/>
            <person name="Wu D."/>
            <person name="Tindall B."/>
            <person name="Pomrenke H."/>
            <person name="Brambilla E."/>
            <person name="Klenk H.-P."/>
            <person name="Eisen J.A."/>
        </authorList>
    </citation>
    <scope>NUCLEOTIDE SEQUENCE [LARGE SCALE GENOMIC DNA]</scope>
    <source>
        <strain evidence="2">ATCC BAA-1392 / DSM 18658 / VKM B-2454 / MOB10</strain>
    </source>
</reference>
<evidence type="ECO:0000313" key="2">
    <source>
        <dbReference type="Proteomes" id="UP000010798"/>
    </source>
</evidence>
<dbReference type="AlphaFoldDB" id="L0DI93"/>
<gene>
    <name evidence="1" type="ordered locus">Sinac_4810</name>
</gene>